<keyword evidence="7 11" id="KW-1133">Transmembrane helix</keyword>
<dbReference type="CDD" id="cd17369">
    <property type="entry name" value="MFS_ShiA_like"/>
    <property type="match status" value="1"/>
</dbReference>
<evidence type="ECO:0000256" key="11">
    <source>
        <dbReference type="SAM" id="Phobius"/>
    </source>
</evidence>
<keyword evidence="6" id="KW-0769">Symport</keyword>
<dbReference type="InterPro" id="IPR011701">
    <property type="entry name" value="MFS"/>
</dbReference>
<dbReference type="Gene3D" id="1.20.1250.20">
    <property type="entry name" value="MFS general substrate transporter like domains"/>
    <property type="match status" value="1"/>
</dbReference>
<comment type="subcellular location">
    <subcellularLocation>
        <location evidence="1">Cell membrane</location>
        <topology evidence="1">Multi-pass membrane protein</topology>
    </subcellularLocation>
</comment>
<sequence length="446" mass="47521">MTRTHSDTGAVSHENEGKTPRKAALSGWIGSVLEYYDFTLYSQAAALVFPVVFFPTGDPTVALISSLATYAVGYVARPIGAIVLGNWGDKHGRKNVLVIAMLLMGLSTLAVGFLPTYDQIGLWAPLILVFLRLIQGFAVAGELGGASAMIVEHAPAGRRGFFASFGLQGTQAGSIIATAVFIPLTAVLTDEAFIEWGWRIPFMLSAVVVLAGFLIRKHVEEPPAYTRSLAVQQAQNRQAPIVELFKNNGWTVFRAILMTLANVAGVTTLVFGTSFATQEAYGVAMPASTFLWVPLIANVAAVIVIPVFGMLSDKIGRRTLMIVGSFGSGLVAIGYLTAIQSGNLVLTIVLAILMMGVLFQMWNATFATFFQELFPTQTRVTGFAVSQNVGLMIVAFLPSIFTFVAPPGSDNVPLVVGGLTLAIATVSALATLLTPETRGKDIETHD</sequence>
<evidence type="ECO:0000256" key="4">
    <source>
        <dbReference type="ARBA" id="ARBA00022475"/>
    </source>
</evidence>
<keyword evidence="4" id="KW-1003">Cell membrane</keyword>
<evidence type="ECO:0000256" key="9">
    <source>
        <dbReference type="ARBA" id="ARBA00037295"/>
    </source>
</evidence>
<dbReference type="FunFam" id="1.20.1250.20:FF:000001">
    <property type="entry name" value="Dicarboxylate MFS transporter"/>
    <property type="match status" value="1"/>
</dbReference>
<evidence type="ECO:0000259" key="12">
    <source>
        <dbReference type="PROSITE" id="PS50850"/>
    </source>
</evidence>
<evidence type="ECO:0000313" key="14">
    <source>
        <dbReference type="Proteomes" id="UP000490386"/>
    </source>
</evidence>
<dbReference type="InterPro" id="IPR036259">
    <property type="entry name" value="MFS_trans_sf"/>
</dbReference>
<dbReference type="InterPro" id="IPR020846">
    <property type="entry name" value="MFS_dom"/>
</dbReference>
<feature type="transmembrane region" description="Helical" evidence="11">
    <location>
        <begin position="255"/>
        <end position="277"/>
    </location>
</feature>
<feature type="transmembrane region" description="Helical" evidence="11">
    <location>
        <begin position="196"/>
        <end position="215"/>
    </location>
</feature>
<dbReference type="GO" id="GO:0015293">
    <property type="term" value="F:symporter activity"/>
    <property type="evidence" value="ECO:0007669"/>
    <property type="project" value="UniProtKB-KW"/>
</dbReference>
<feature type="transmembrane region" description="Helical" evidence="11">
    <location>
        <begin position="289"/>
        <end position="308"/>
    </location>
</feature>
<feature type="transmembrane region" description="Helical" evidence="11">
    <location>
        <begin position="382"/>
        <end position="405"/>
    </location>
</feature>
<evidence type="ECO:0000256" key="8">
    <source>
        <dbReference type="ARBA" id="ARBA00023136"/>
    </source>
</evidence>
<comment type="function">
    <text evidence="9">May be a proton symporter involved in the uptake of osmolytes such as proline and glycine betaine.</text>
</comment>
<feature type="transmembrane region" description="Helical" evidence="11">
    <location>
        <begin position="411"/>
        <end position="433"/>
    </location>
</feature>
<keyword evidence="8 11" id="KW-0472">Membrane</keyword>
<feature type="transmembrane region" description="Helical" evidence="11">
    <location>
        <begin position="96"/>
        <end position="114"/>
    </location>
</feature>
<accession>A0A7J5AXU1</accession>
<evidence type="ECO:0000256" key="6">
    <source>
        <dbReference type="ARBA" id="ARBA00022847"/>
    </source>
</evidence>
<feature type="transmembrane region" description="Helical" evidence="11">
    <location>
        <begin position="320"/>
        <end position="338"/>
    </location>
</feature>
<evidence type="ECO:0000256" key="2">
    <source>
        <dbReference type="ARBA" id="ARBA00008240"/>
    </source>
</evidence>
<dbReference type="Proteomes" id="UP000490386">
    <property type="component" value="Unassembled WGS sequence"/>
</dbReference>
<comment type="similarity">
    <text evidence="2">Belongs to the major facilitator superfamily. Metabolite:H+ Symporter (MHS) family (TC 2.A.1.6) family.</text>
</comment>
<feature type="transmembrane region" description="Helical" evidence="11">
    <location>
        <begin position="161"/>
        <end position="184"/>
    </location>
</feature>
<feature type="domain" description="Major facilitator superfamily (MFS) profile" evidence="12">
    <location>
        <begin position="23"/>
        <end position="438"/>
    </location>
</feature>
<reference evidence="13 14" key="1">
    <citation type="submission" date="2019-09" db="EMBL/GenBank/DDBJ databases">
        <title>Phylogeny of genus Pseudoclavibacter and closely related genus.</title>
        <authorList>
            <person name="Li Y."/>
        </authorList>
    </citation>
    <scope>NUCLEOTIDE SEQUENCE [LARGE SCALE GENOMIC DNA]</scope>
    <source>
        <strain evidence="13 14">THG-MD12</strain>
    </source>
</reference>
<dbReference type="SUPFAM" id="SSF103473">
    <property type="entry name" value="MFS general substrate transporter"/>
    <property type="match status" value="1"/>
</dbReference>
<gene>
    <name evidence="13" type="ORF">F8O03_16975</name>
</gene>
<evidence type="ECO:0000256" key="10">
    <source>
        <dbReference type="ARBA" id="ARBA00039918"/>
    </source>
</evidence>
<dbReference type="EMBL" id="WBJX01000007">
    <property type="protein sequence ID" value="KAB1636216.1"/>
    <property type="molecule type" value="Genomic_DNA"/>
</dbReference>
<dbReference type="PANTHER" id="PTHR43045">
    <property type="entry name" value="SHIKIMATE TRANSPORTER"/>
    <property type="match status" value="1"/>
</dbReference>
<keyword evidence="5 11" id="KW-0812">Transmembrane</keyword>
<keyword evidence="14" id="KW-1185">Reference proteome</keyword>
<evidence type="ECO:0000256" key="1">
    <source>
        <dbReference type="ARBA" id="ARBA00004651"/>
    </source>
</evidence>
<evidence type="ECO:0000256" key="7">
    <source>
        <dbReference type="ARBA" id="ARBA00022989"/>
    </source>
</evidence>
<dbReference type="PANTHER" id="PTHR43045:SF1">
    <property type="entry name" value="SHIKIMATE TRANSPORTER"/>
    <property type="match status" value="1"/>
</dbReference>
<evidence type="ECO:0000256" key="5">
    <source>
        <dbReference type="ARBA" id="ARBA00022692"/>
    </source>
</evidence>
<proteinExistence type="inferred from homology"/>
<dbReference type="Pfam" id="PF07690">
    <property type="entry name" value="MFS_1"/>
    <property type="match status" value="1"/>
</dbReference>
<comment type="caution">
    <text evidence="13">The sequence shown here is derived from an EMBL/GenBank/DDBJ whole genome shotgun (WGS) entry which is preliminary data.</text>
</comment>
<evidence type="ECO:0000313" key="13">
    <source>
        <dbReference type="EMBL" id="KAB1636216.1"/>
    </source>
</evidence>
<feature type="transmembrane region" description="Helical" evidence="11">
    <location>
        <begin position="61"/>
        <end position="84"/>
    </location>
</feature>
<organism evidence="13 14">
    <name type="scientific">Pseudoclavibacter terrae</name>
    <dbReference type="NCBI Taxonomy" id="1530195"/>
    <lineage>
        <taxon>Bacteria</taxon>
        <taxon>Bacillati</taxon>
        <taxon>Actinomycetota</taxon>
        <taxon>Actinomycetes</taxon>
        <taxon>Micrococcales</taxon>
        <taxon>Microbacteriaceae</taxon>
        <taxon>Pseudoclavibacter</taxon>
    </lineage>
</organism>
<keyword evidence="3" id="KW-0813">Transport</keyword>
<dbReference type="OrthoDB" id="8953821at2"/>
<dbReference type="PROSITE" id="PS50850">
    <property type="entry name" value="MFS"/>
    <property type="match status" value="1"/>
</dbReference>
<feature type="transmembrane region" description="Helical" evidence="11">
    <location>
        <begin position="120"/>
        <end position="140"/>
    </location>
</feature>
<protein>
    <recommendedName>
        <fullName evidence="10">Putative proline/betaine transporter</fullName>
    </recommendedName>
</protein>
<evidence type="ECO:0000256" key="3">
    <source>
        <dbReference type="ARBA" id="ARBA00022448"/>
    </source>
</evidence>
<dbReference type="GO" id="GO:0005886">
    <property type="term" value="C:plasma membrane"/>
    <property type="evidence" value="ECO:0007669"/>
    <property type="project" value="UniProtKB-SubCell"/>
</dbReference>
<feature type="transmembrane region" description="Helical" evidence="11">
    <location>
        <begin position="344"/>
        <end position="370"/>
    </location>
</feature>
<name>A0A7J5AXU1_9MICO</name>
<dbReference type="AlphaFoldDB" id="A0A7J5AXU1"/>